<evidence type="ECO:0000313" key="6">
    <source>
        <dbReference type="EMBL" id="EEN54555.1"/>
    </source>
</evidence>
<evidence type="ECO:0000256" key="3">
    <source>
        <dbReference type="ARBA" id="ARBA00022737"/>
    </source>
</evidence>
<dbReference type="SUPFAM" id="SSF52058">
    <property type="entry name" value="L domain-like"/>
    <property type="match status" value="1"/>
</dbReference>
<feature type="transmembrane region" description="Helical" evidence="5">
    <location>
        <begin position="606"/>
        <end position="631"/>
    </location>
</feature>
<dbReference type="PANTHER" id="PTHR24369:SF210">
    <property type="entry name" value="CHAOPTIN-RELATED"/>
    <property type="match status" value="1"/>
</dbReference>
<sequence length="787" mass="86743">MTELKNCGRAHQGNTKVKSKESDTFLINDSGNNNTQTQPWKDFNTTEIYKNNSSTKIVLPIENDLNNGAVVRGSNHGHPVADQISPTLPILNAKDQCSGISTQGLDDNEQLVVRSEDQILTAMINSAHHSASAGGLNDDTNVVSNDTELCVDSSLTKTETSNQTSCADQVVDSANYMHSTSAEGLSQEHRGSNEVSTHLKNCGQTHQAKTKLQSVEQGTFLINGSGSNSTQTEPWKKVNTAERYKKSPRMSSSTTVNSDSKSATESMNATTKAGQQLPVTVIYKVIILDGSILILMFISRLVRYLIKRDPCRNRQEVAGNGCFCLPNGCEVEEFTTLCEVTIRCNMLNLMTVPEDIPPNAARLKVSYNEIRNVTYLPSLPQLSSLDLSYNSIESVSWMSLQTLPALYRLQLQENKLTYVNLGIVIEHLPKLKIVNLGMNKLATFSQYALGWPHIKTVVINHNPFHCDCELSWLIDKMTCLHACKGRDRKACCSSCSACFVHLIPTGRFDCKSPSQLHRRLLSEVSTQLTDCGSTQQARTGVQSIKSALTSPTVRVGKHQHTDPTMEKSISNRILREHSWASTTLTNAYSSAKSADTRKDKGKKYTILYKTIFLIEICLIITFIVCLVRLMMRKNLGCNRQEDADANVDHRSIHLHRIAPPAETNPCHVVGGSNHGPPVASQSTPTVPIHNSVHQCGGKSSAEGLNQEHHDDNETVSGEHLMPQPENSANHSTGVLYDETVTFSNNTEHYVCTNLTQTDPSNQYACAEPTLDSTNYMYNASVEGLNNE</sequence>
<evidence type="ECO:0008006" key="7">
    <source>
        <dbReference type="Google" id="ProtNLM"/>
    </source>
</evidence>
<dbReference type="InterPro" id="IPR032675">
    <property type="entry name" value="LRR_dom_sf"/>
</dbReference>
<feature type="region of interest" description="Disordered" evidence="4">
    <location>
        <begin position="222"/>
        <end position="266"/>
    </location>
</feature>
<dbReference type="Pfam" id="PF13855">
    <property type="entry name" value="LRR_8"/>
    <property type="match status" value="1"/>
</dbReference>
<accession>C3YZ47</accession>
<evidence type="ECO:0000256" key="5">
    <source>
        <dbReference type="SAM" id="Phobius"/>
    </source>
</evidence>
<keyword evidence="5" id="KW-0472">Membrane</keyword>
<feature type="transmembrane region" description="Helical" evidence="5">
    <location>
        <begin position="281"/>
        <end position="302"/>
    </location>
</feature>
<dbReference type="PROSITE" id="PS51450">
    <property type="entry name" value="LRR"/>
    <property type="match status" value="1"/>
</dbReference>
<dbReference type="InParanoid" id="C3YZ47"/>
<feature type="region of interest" description="Disordered" evidence="4">
    <location>
        <begin position="696"/>
        <end position="715"/>
    </location>
</feature>
<keyword evidence="5" id="KW-0812">Transmembrane</keyword>
<dbReference type="InterPro" id="IPR050541">
    <property type="entry name" value="LRR_TM_domain-containing"/>
</dbReference>
<evidence type="ECO:0000256" key="1">
    <source>
        <dbReference type="ARBA" id="ARBA00022614"/>
    </source>
</evidence>
<keyword evidence="5" id="KW-1133">Transmembrane helix</keyword>
<protein>
    <recommendedName>
        <fullName evidence="7">LRRCT domain-containing protein</fullName>
    </recommendedName>
</protein>
<proteinExistence type="predicted"/>
<dbReference type="AlphaFoldDB" id="C3YZ47"/>
<name>C3YZ47_BRAFL</name>
<keyword evidence="2" id="KW-0732">Signal</keyword>
<dbReference type="InterPro" id="IPR001611">
    <property type="entry name" value="Leu-rich_rpt"/>
</dbReference>
<evidence type="ECO:0000256" key="2">
    <source>
        <dbReference type="ARBA" id="ARBA00022729"/>
    </source>
</evidence>
<feature type="region of interest" description="Disordered" evidence="4">
    <location>
        <begin position="1"/>
        <end position="22"/>
    </location>
</feature>
<reference evidence="6" key="1">
    <citation type="journal article" date="2008" name="Nature">
        <title>The amphioxus genome and the evolution of the chordate karyotype.</title>
        <authorList>
            <consortium name="US DOE Joint Genome Institute (JGI-PGF)"/>
            <person name="Putnam N.H."/>
            <person name="Butts T."/>
            <person name="Ferrier D.E.K."/>
            <person name="Furlong R.F."/>
            <person name="Hellsten U."/>
            <person name="Kawashima T."/>
            <person name="Robinson-Rechavi M."/>
            <person name="Shoguchi E."/>
            <person name="Terry A."/>
            <person name="Yu J.-K."/>
            <person name="Benito-Gutierrez E.L."/>
            <person name="Dubchak I."/>
            <person name="Garcia-Fernandez J."/>
            <person name="Gibson-Brown J.J."/>
            <person name="Grigoriev I.V."/>
            <person name="Horton A.C."/>
            <person name="de Jong P.J."/>
            <person name="Jurka J."/>
            <person name="Kapitonov V.V."/>
            <person name="Kohara Y."/>
            <person name="Kuroki Y."/>
            <person name="Lindquist E."/>
            <person name="Lucas S."/>
            <person name="Osoegawa K."/>
            <person name="Pennacchio L.A."/>
            <person name="Salamov A.A."/>
            <person name="Satou Y."/>
            <person name="Sauka-Spengler T."/>
            <person name="Schmutz J."/>
            <person name="Shin-I T."/>
            <person name="Toyoda A."/>
            <person name="Bronner-Fraser M."/>
            <person name="Fujiyama A."/>
            <person name="Holland L.Z."/>
            <person name="Holland P.W.H."/>
            <person name="Satoh N."/>
            <person name="Rokhsar D.S."/>
        </authorList>
    </citation>
    <scope>NUCLEOTIDE SEQUENCE [LARGE SCALE GENOMIC DNA]</scope>
    <source>
        <strain evidence="6">S238N-H82</strain>
        <tissue evidence="6">Testes</tissue>
    </source>
</reference>
<feature type="region of interest" description="Disordered" evidence="4">
    <location>
        <begin position="178"/>
        <end position="197"/>
    </location>
</feature>
<keyword evidence="1" id="KW-0433">Leucine-rich repeat</keyword>
<organism>
    <name type="scientific">Branchiostoma floridae</name>
    <name type="common">Florida lancelet</name>
    <name type="synonym">Amphioxus</name>
    <dbReference type="NCBI Taxonomy" id="7739"/>
    <lineage>
        <taxon>Eukaryota</taxon>
        <taxon>Metazoa</taxon>
        <taxon>Chordata</taxon>
        <taxon>Cephalochordata</taxon>
        <taxon>Leptocardii</taxon>
        <taxon>Amphioxiformes</taxon>
        <taxon>Branchiostomatidae</taxon>
        <taxon>Branchiostoma</taxon>
    </lineage>
</organism>
<dbReference type="EMBL" id="GG666565">
    <property type="protein sequence ID" value="EEN54555.1"/>
    <property type="molecule type" value="Genomic_DNA"/>
</dbReference>
<evidence type="ECO:0000256" key="4">
    <source>
        <dbReference type="SAM" id="MobiDB-lite"/>
    </source>
</evidence>
<dbReference type="Gene3D" id="3.80.10.10">
    <property type="entry name" value="Ribonuclease Inhibitor"/>
    <property type="match status" value="1"/>
</dbReference>
<dbReference type="PANTHER" id="PTHR24369">
    <property type="entry name" value="ANTIGEN BSP, PUTATIVE-RELATED"/>
    <property type="match status" value="1"/>
</dbReference>
<feature type="compositionally biased region" description="Low complexity" evidence="4">
    <location>
        <begin position="251"/>
        <end position="261"/>
    </location>
</feature>
<keyword evidence="3" id="KW-0677">Repeat</keyword>
<feature type="compositionally biased region" description="Polar residues" evidence="4">
    <location>
        <begin position="222"/>
        <end position="233"/>
    </location>
</feature>
<gene>
    <name evidence="6" type="ORF">BRAFLDRAFT_66934</name>
</gene>
<dbReference type="eggNOG" id="KOG0619">
    <property type="taxonomic scope" value="Eukaryota"/>
</dbReference>
<feature type="compositionally biased region" description="Basic and acidic residues" evidence="4">
    <location>
        <begin position="234"/>
        <end position="245"/>
    </location>
</feature>